<feature type="compositionally biased region" description="Low complexity" evidence="1">
    <location>
        <begin position="275"/>
        <end position="291"/>
    </location>
</feature>
<protein>
    <submittedName>
        <fullName evidence="2">Uncharacterized protein</fullName>
    </submittedName>
</protein>
<reference evidence="2" key="1">
    <citation type="submission" date="2020-06" db="EMBL/GenBank/DDBJ databases">
        <authorList>
            <consortium name="Plant Systems Biology data submission"/>
        </authorList>
    </citation>
    <scope>NUCLEOTIDE SEQUENCE</scope>
    <source>
        <strain evidence="2">D6</strain>
    </source>
</reference>
<feature type="compositionally biased region" description="Polar residues" evidence="1">
    <location>
        <begin position="232"/>
        <end position="242"/>
    </location>
</feature>
<feature type="region of interest" description="Disordered" evidence="1">
    <location>
        <begin position="195"/>
        <end position="308"/>
    </location>
</feature>
<proteinExistence type="predicted"/>
<feature type="region of interest" description="Disordered" evidence="1">
    <location>
        <begin position="1"/>
        <end position="115"/>
    </location>
</feature>
<dbReference type="AlphaFoldDB" id="A0A9N8HYG1"/>
<keyword evidence="3" id="KW-1185">Reference proteome</keyword>
<feature type="compositionally biased region" description="Basic residues" evidence="1">
    <location>
        <begin position="374"/>
        <end position="385"/>
    </location>
</feature>
<feature type="compositionally biased region" description="Low complexity" evidence="1">
    <location>
        <begin position="104"/>
        <end position="114"/>
    </location>
</feature>
<sequence length="455" mass="49896">MSYQEAQDERCPEASMLESIDEVGSGNESLLNDDENVGSEDRFASGTVASASSASRRMLVSNTSVTTEGSVYGGSRSSRCQDRPVIADRTTRTRHEREHHRQPRAPTTQQRTPTSQGFEKLEAYVYPNDENAVPFEAQSASKLSLEEDFSLHLSRTTGTGSQQLAMWIKEVNLAVGKVPSKLTVQTDVRTVEKTVAGVPPRSRSALSPANRNDRRAFSPANNSKSDYPRQRLFQQREPSFSPTKKRGSDISSAKAQWHEKCQAHEKHRPPPVPSPARSATSTTRGATAARSITPIHAPSPGRSSTTSAESNLLLASIEGQYKNLREDLIRESTLEEPQSLSDSDSKIEEPEPIEEEEEIDEGSRSESAVESCCRKPRNRRNHSRSKGAANAKSSKPFRSYEPPIEFPRDRFSLGMLSTRSSGILSANSWSSNASSISGISVTYPGGKSCGLFLCD</sequence>
<evidence type="ECO:0000313" key="2">
    <source>
        <dbReference type="EMBL" id="CAB9530426.1"/>
    </source>
</evidence>
<evidence type="ECO:0000313" key="3">
    <source>
        <dbReference type="Proteomes" id="UP001153069"/>
    </source>
</evidence>
<feature type="compositionally biased region" description="Acidic residues" evidence="1">
    <location>
        <begin position="350"/>
        <end position="360"/>
    </location>
</feature>
<gene>
    <name evidence="2" type="ORF">SEMRO_2876_G339170.1</name>
</gene>
<feature type="compositionally biased region" description="Polar residues" evidence="1">
    <location>
        <begin position="60"/>
        <end position="69"/>
    </location>
</feature>
<comment type="caution">
    <text evidence="2">The sequence shown here is derived from an EMBL/GenBank/DDBJ whole genome shotgun (WGS) entry which is preliminary data.</text>
</comment>
<organism evidence="2 3">
    <name type="scientific">Seminavis robusta</name>
    <dbReference type="NCBI Taxonomy" id="568900"/>
    <lineage>
        <taxon>Eukaryota</taxon>
        <taxon>Sar</taxon>
        <taxon>Stramenopiles</taxon>
        <taxon>Ochrophyta</taxon>
        <taxon>Bacillariophyta</taxon>
        <taxon>Bacillariophyceae</taxon>
        <taxon>Bacillariophycidae</taxon>
        <taxon>Naviculales</taxon>
        <taxon>Naviculaceae</taxon>
        <taxon>Seminavis</taxon>
    </lineage>
</organism>
<dbReference type="Proteomes" id="UP001153069">
    <property type="component" value="Unassembled WGS sequence"/>
</dbReference>
<feature type="region of interest" description="Disordered" evidence="1">
    <location>
        <begin position="332"/>
        <end position="403"/>
    </location>
</feature>
<name>A0A9N8HYG1_9STRA</name>
<feature type="compositionally biased region" description="Basic and acidic residues" evidence="1">
    <location>
        <begin position="79"/>
        <end position="96"/>
    </location>
</feature>
<dbReference type="EMBL" id="CAICTM010002874">
    <property type="protein sequence ID" value="CAB9530426.1"/>
    <property type="molecule type" value="Genomic_DNA"/>
</dbReference>
<evidence type="ECO:0000256" key="1">
    <source>
        <dbReference type="SAM" id="MobiDB-lite"/>
    </source>
</evidence>
<accession>A0A9N8HYG1</accession>